<dbReference type="InterPro" id="IPR048359">
    <property type="entry name" value="EXOC6_Sec15_N"/>
</dbReference>
<comment type="caution">
    <text evidence="2">The sequence shown here is derived from an EMBL/GenBank/DDBJ whole genome shotgun (WGS) entry which is preliminary data.</text>
</comment>
<dbReference type="Proteomes" id="UP001153148">
    <property type="component" value="Unassembled WGS sequence"/>
</dbReference>
<dbReference type="InterPro" id="IPR007225">
    <property type="entry name" value="EXOC6/Sec15"/>
</dbReference>
<name>A0ABN7PD29_TIMPD</name>
<gene>
    <name evidence="2" type="ORF">TPAB3V08_LOCUS11925</name>
</gene>
<accession>A0ABN7PD29</accession>
<dbReference type="EMBL" id="CAJPIN010038597">
    <property type="protein sequence ID" value="CAG2064981.1"/>
    <property type="molecule type" value="Genomic_DNA"/>
</dbReference>
<feature type="non-terminal residue" evidence="2">
    <location>
        <position position="122"/>
    </location>
</feature>
<feature type="domain" description="Exocyst complex component EXOC6/Sec15 N-terminal" evidence="1">
    <location>
        <begin position="3"/>
        <end position="107"/>
    </location>
</feature>
<sequence>MERLDSRIKSHDKDIERMCNYHYQGFIDSIRELLQVRSQAKSLNSEVVQLDEELQASAASVIVKGEELVQARRVESNIAAAIENLSLCLPVLTTYAKLQKQMKEKRWVTHPPLLMNRILLQK</sequence>
<keyword evidence="3" id="KW-1185">Reference proteome</keyword>
<evidence type="ECO:0000313" key="3">
    <source>
        <dbReference type="Proteomes" id="UP001153148"/>
    </source>
</evidence>
<organism evidence="2 3">
    <name type="scientific">Timema podura</name>
    <name type="common">Walking stick</name>
    <dbReference type="NCBI Taxonomy" id="61482"/>
    <lineage>
        <taxon>Eukaryota</taxon>
        <taxon>Metazoa</taxon>
        <taxon>Ecdysozoa</taxon>
        <taxon>Arthropoda</taxon>
        <taxon>Hexapoda</taxon>
        <taxon>Insecta</taxon>
        <taxon>Pterygota</taxon>
        <taxon>Neoptera</taxon>
        <taxon>Polyneoptera</taxon>
        <taxon>Phasmatodea</taxon>
        <taxon>Timematodea</taxon>
        <taxon>Timematoidea</taxon>
        <taxon>Timematidae</taxon>
        <taxon>Timema</taxon>
    </lineage>
</organism>
<evidence type="ECO:0000259" key="1">
    <source>
        <dbReference type="Pfam" id="PF20651"/>
    </source>
</evidence>
<protein>
    <recommendedName>
        <fullName evidence="1">Exocyst complex component EXOC6/Sec15 N-terminal domain-containing protein</fullName>
    </recommendedName>
</protein>
<evidence type="ECO:0000313" key="2">
    <source>
        <dbReference type="EMBL" id="CAG2064981.1"/>
    </source>
</evidence>
<dbReference type="Pfam" id="PF20651">
    <property type="entry name" value="EXOC6_Sec15_N"/>
    <property type="match status" value="1"/>
</dbReference>
<dbReference type="PANTHER" id="PTHR12702:SF0">
    <property type="entry name" value="EXOCYST COMPLEX COMPONENT 6"/>
    <property type="match status" value="1"/>
</dbReference>
<proteinExistence type="predicted"/>
<reference evidence="2" key="1">
    <citation type="submission" date="2021-03" db="EMBL/GenBank/DDBJ databases">
        <authorList>
            <person name="Tran Van P."/>
        </authorList>
    </citation>
    <scope>NUCLEOTIDE SEQUENCE</scope>
</reference>
<dbReference type="PANTHER" id="PTHR12702">
    <property type="entry name" value="SEC15"/>
    <property type="match status" value="1"/>
</dbReference>